<evidence type="ECO:0000256" key="6">
    <source>
        <dbReference type="ARBA" id="ARBA00022723"/>
    </source>
</evidence>
<dbReference type="InterPro" id="IPR036412">
    <property type="entry name" value="HAD-like_sf"/>
</dbReference>
<feature type="binding site" evidence="10">
    <location>
        <position position="16"/>
    </location>
    <ligand>
        <name>Mg(2+)</name>
        <dbReference type="ChEBI" id="CHEBI:18420"/>
    </ligand>
</feature>
<dbReference type="EMBL" id="CP091511">
    <property type="protein sequence ID" value="UOO91227.1"/>
    <property type="molecule type" value="Genomic_DNA"/>
</dbReference>
<dbReference type="Pfam" id="PF13419">
    <property type="entry name" value="HAD_2"/>
    <property type="match status" value="1"/>
</dbReference>
<dbReference type="NCBIfam" id="NF009695">
    <property type="entry name" value="PRK13222.1-2"/>
    <property type="match status" value="1"/>
</dbReference>
<comment type="cofactor">
    <cofactor evidence="2 10">
        <name>Mg(2+)</name>
        <dbReference type="ChEBI" id="CHEBI:18420"/>
    </cofactor>
</comment>
<keyword evidence="6 10" id="KW-0479">Metal-binding</keyword>
<evidence type="ECO:0000256" key="5">
    <source>
        <dbReference type="ARBA" id="ARBA00013078"/>
    </source>
</evidence>
<evidence type="ECO:0000256" key="3">
    <source>
        <dbReference type="ARBA" id="ARBA00004818"/>
    </source>
</evidence>
<dbReference type="InterPro" id="IPR023198">
    <property type="entry name" value="PGP-like_dom2"/>
</dbReference>
<evidence type="ECO:0000256" key="1">
    <source>
        <dbReference type="ARBA" id="ARBA00000830"/>
    </source>
</evidence>
<evidence type="ECO:0000256" key="2">
    <source>
        <dbReference type="ARBA" id="ARBA00001946"/>
    </source>
</evidence>
<evidence type="ECO:0000256" key="9">
    <source>
        <dbReference type="ARBA" id="ARBA00023277"/>
    </source>
</evidence>
<keyword evidence="8 10" id="KW-0460">Magnesium</keyword>
<dbReference type="HAMAP" id="MF_00495">
    <property type="entry name" value="GPH_hydrolase_bact"/>
    <property type="match status" value="1"/>
</dbReference>
<name>A0ABY4ECS5_9NEIS</name>
<evidence type="ECO:0000313" key="12">
    <source>
        <dbReference type="Proteomes" id="UP000832011"/>
    </source>
</evidence>
<accession>A0ABY4ECS5</accession>
<dbReference type="InterPro" id="IPR050155">
    <property type="entry name" value="HAD-like_hydrolase_sf"/>
</dbReference>
<keyword evidence="7 10" id="KW-0378">Hydrolase</keyword>
<dbReference type="InterPro" id="IPR006549">
    <property type="entry name" value="HAD-SF_hydro_IIIA"/>
</dbReference>
<comment type="similarity">
    <text evidence="4 10">Belongs to the HAD-like hydrolase superfamily. CbbY/CbbZ/Gph/YieH family.</text>
</comment>
<dbReference type="CDD" id="cd16417">
    <property type="entry name" value="HAD_PGPase"/>
    <property type="match status" value="1"/>
</dbReference>
<dbReference type="PANTHER" id="PTHR43434:SF1">
    <property type="entry name" value="PHOSPHOGLYCOLATE PHOSPHATASE"/>
    <property type="match status" value="1"/>
</dbReference>
<dbReference type="SFLD" id="SFLDS00003">
    <property type="entry name" value="Haloacid_Dehalogenase"/>
    <property type="match status" value="1"/>
</dbReference>
<protein>
    <recommendedName>
        <fullName evidence="5 10">Phosphoglycolate phosphatase</fullName>
        <shortName evidence="10">PGP</shortName>
        <shortName evidence="10">PGPase</shortName>
        <ecNumber evidence="5 10">3.1.3.18</ecNumber>
    </recommendedName>
</protein>
<dbReference type="InterPro" id="IPR037512">
    <property type="entry name" value="PGPase_prok"/>
</dbReference>
<dbReference type="SFLD" id="SFLDG01129">
    <property type="entry name" value="C1.5:_HAD__Beta-PGM__Phosphata"/>
    <property type="match status" value="1"/>
</dbReference>
<dbReference type="SUPFAM" id="SSF56784">
    <property type="entry name" value="HAD-like"/>
    <property type="match status" value="1"/>
</dbReference>
<dbReference type="Proteomes" id="UP000832011">
    <property type="component" value="Chromosome"/>
</dbReference>
<keyword evidence="12" id="KW-1185">Reference proteome</keyword>
<comment type="catalytic activity">
    <reaction evidence="1 10">
        <text>2-phosphoglycolate + H2O = glycolate + phosphate</text>
        <dbReference type="Rhea" id="RHEA:14369"/>
        <dbReference type="ChEBI" id="CHEBI:15377"/>
        <dbReference type="ChEBI" id="CHEBI:29805"/>
        <dbReference type="ChEBI" id="CHEBI:43474"/>
        <dbReference type="ChEBI" id="CHEBI:58033"/>
        <dbReference type="EC" id="3.1.3.18"/>
    </reaction>
</comment>
<dbReference type="GO" id="GO:0008967">
    <property type="term" value="F:phosphoglycolate phosphatase activity"/>
    <property type="evidence" value="ECO:0007669"/>
    <property type="project" value="UniProtKB-EC"/>
</dbReference>
<dbReference type="RefSeq" id="WP_058356270.1">
    <property type="nucleotide sequence ID" value="NZ_CABKVG010000008.1"/>
</dbReference>
<keyword evidence="9 10" id="KW-0119">Carbohydrate metabolism</keyword>
<evidence type="ECO:0000256" key="7">
    <source>
        <dbReference type="ARBA" id="ARBA00022801"/>
    </source>
</evidence>
<evidence type="ECO:0000256" key="10">
    <source>
        <dbReference type="HAMAP-Rule" id="MF_00495"/>
    </source>
</evidence>
<sequence>MNNALQLNHIQAFAFDLDGTLVDSIKDLALAANAMREALGMDDLPLDTLKSFVGDGMGRLVHRALTNDHEALADDALWQQGFAFFTQYYHEHIADYSSPYAGVVDGVQLLKSLGYPVVVVTNKAERFAIKLLADLGMLDEFSLVIGGDTLPEKKPSALPLQHVCEVLNIEPKQLAMVGDSHNDILAAKAAGAYAIGVNYGYENMDDLAQDPNTRADAVIQSLTQLYPAAQDAQMAQARES</sequence>
<dbReference type="InterPro" id="IPR023214">
    <property type="entry name" value="HAD_sf"/>
</dbReference>
<gene>
    <name evidence="11" type="ORF">LVJ82_04290</name>
</gene>
<dbReference type="PANTHER" id="PTHR43434">
    <property type="entry name" value="PHOSPHOGLYCOLATE PHOSPHATASE"/>
    <property type="match status" value="1"/>
</dbReference>
<feature type="active site" description="Nucleophile" evidence="10">
    <location>
        <position position="16"/>
    </location>
</feature>
<evidence type="ECO:0000313" key="11">
    <source>
        <dbReference type="EMBL" id="UOO91227.1"/>
    </source>
</evidence>
<dbReference type="NCBIfam" id="TIGR01509">
    <property type="entry name" value="HAD-SF-IA-v3"/>
    <property type="match status" value="1"/>
</dbReference>
<dbReference type="EC" id="3.1.3.18" evidence="5 10"/>
<feature type="binding site" evidence="10">
    <location>
        <position position="18"/>
    </location>
    <ligand>
        <name>Mg(2+)</name>
        <dbReference type="ChEBI" id="CHEBI:18420"/>
    </ligand>
</feature>
<dbReference type="Gene3D" id="1.10.150.240">
    <property type="entry name" value="Putative phosphatase, domain 2"/>
    <property type="match status" value="1"/>
</dbReference>
<dbReference type="NCBIfam" id="TIGR01662">
    <property type="entry name" value="HAD-SF-IIIA"/>
    <property type="match status" value="1"/>
</dbReference>
<feature type="binding site" evidence="10">
    <location>
        <position position="179"/>
    </location>
    <ligand>
        <name>Mg(2+)</name>
        <dbReference type="ChEBI" id="CHEBI:18420"/>
    </ligand>
</feature>
<dbReference type="PRINTS" id="PR00413">
    <property type="entry name" value="HADHALOGNASE"/>
</dbReference>
<dbReference type="InterPro" id="IPR006439">
    <property type="entry name" value="HAD-SF_hydro_IA"/>
</dbReference>
<dbReference type="NCBIfam" id="TIGR01549">
    <property type="entry name" value="HAD-SF-IA-v1"/>
    <property type="match status" value="1"/>
</dbReference>
<reference evidence="11 12" key="1">
    <citation type="journal article" date="2022" name="Res Sq">
        <title>Evolution of multicellular longitudinally dividing oral cavity symbionts (Neisseriaceae).</title>
        <authorList>
            <person name="Nyongesa S."/>
            <person name="Weber P."/>
            <person name="Bernet E."/>
            <person name="Pullido F."/>
            <person name="Nieckarz M."/>
            <person name="Delaby M."/>
            <person name="Nieves C."/>
            <person name="Viehboeck T."/>
            <person name="Krause N."/>
            <person name="Rivera-Millot A."/>
            <person name="Nakamura A."/>
            <person name="Vischer N."/>
            <person name="VanNieuwenhze M."/>
            <person name="Brun Y."/>
            <person name="Cava F."/>
            <person name="Bulgheresi S."/>
            <person name="Veyrier F."/>
        </authorList>
    </citation>
    <scope>NUCLEOTIDE SEQUENCE [LARGE SCALE GENOMIC DNA]</scope>
    <source>
        <strain evidence="11 12">SN4</strain>
    </source>
</reference>
<dbReference type="NCBIfam" id="TIGR01449">
    <property type="entry name" value="PGP_bact"/>
    <property type="match status" value="1"/>
</dbReference>
<evidence type="ECO:0000256" key="4">
    <source>
        <dbReference type="ARBA" id="ARBA00006171"/>
    </source>
</evidence>
<dbReference type="Gene3D" id="3.40.50.1000">
    <property type="entry name" value="HAD superfamily/HAD-like"/>
    <property type="match status" value="1"/>
</dbReference>
<dbReference type="InterPro" id="IPR041492">
    <property type="entry name" value="HAD_2"/>
</dbReference>
<organism evidence="11 12">
    <name type="scientific">Vitreoscilla massiliensis</name>
    <dbReference type="NCBI Taxonomy" id="1689272"/>
    <lineage>
        <taxon>Bacteria</taxon>
        <taxon>Pseudomonadati</taxon>
        <taxon>Pseudomonadota</taxon>
        <taxon>Betaproteobacteria</taxon>
        <taxon>Neisseriales</taxon>
        <taxon>Neisseriaceae</taxon>
        <taxon>Vitreoscilla</taxon>
    </lineage>
</organism>
<comment type="pathway">
    <text evidence="3 10">Organic acid metabolism; glycolate biosynthesis; glycolate from 2-phosphoglycolate: step 1/1.</text>
</comment>
<proteinExistence type="inferred from homology"/>
<comment type="function">
    <text evidence="10">Specifically catalyzes the dephosphorylation of 2-phosphoglycolate. Is involved in the dissimilation of the intracellular 2-phosphoglycolate formed during the DNA repair of 3'-phosphoglycolate ends, a major class of DNA lesions induced by oxidative stress.</text>
</comment>
<evidence type="ECO:0000256" key="8">
    <source>
        <dbReference type="ARBA" id="ARBA00022842"/>
    </source>
</evidence>